<dbReference type="AlphaFoldDB" id="A0A438M2Y3"/>
<dbReference type="InterPro" id="IPR011991">
    <property type="entry name" value="ArsR-like_HTH"/>
</dbReference>
<dbReference type="OrthoDB" id="9806976at2"/>
<dbReference type="InterPro" id="IPR001845">
    <property type="entry name" value="HTH_ArsR_DNA-bd_dom"/>
</dbReference>
<keyword evidence="3" id="KW-1185">Reference proteome</keyword>
<dbReference type="PANTHER" id="PTHR38600:SF1">
    <property type="entry name" value="TRANSCRIPTIONAL REGULATORY PROTEIN"/>
    <property type="match status" value="1"/>
</dbReference>
<dbReference type="Gene3D" id="1.10.10.10">
    <property type="entry name" value="Winged helix-like DNA-binding domain superfamily/Winged helix DNA-binding domain"/>
    <property type="match status" value="1"/>
</dbReference>
<name>A0A438M2Y3_9ACTN</name>
<evidence type="ECO:0000259" key="1">
    <source>
        <dbReference type="PROSITE" id="PS50987"/>
    </source>
</evidence>
<dbReference type="PRINTS" id="PR00778">
    <property type="entry name" value="HTHARSR"/>
</dbReference>
<reference evidence="2 3" key="1">
    <citation type="submission" date="2019-01" db="EMBL/GenBank/DDBJ databases">
        <title>Sequencing the genomes of 1000 actinobacteria strains.</title>
        <authorList>
            <person name="Klenk H.-P."/>
        </authorList>
    </citation>
    <scope>NUCLEOTIDE SEQUENCE [LARGE SCALE GENOMIC DNA]</scope>
    <source>
        <strain evidence="2 3">DSM 43925</strain>
    </source>
</reference>
<protein>
    <submittedName>
        <fullName evidence="2">DNA-binding transcriptional ArsR family regulator</fullName>
    </submittedName>
</protein>
<organism evidence="2 3">
    <name type="scientific">Nonomuraea polychroma</name>
    <dbReference type="NCBI Taxonomy" id="46176"/>
    <lineage>
        <taxon>Bacteria</taxon>
        <taxon>Bacillati</taxon>
        <taxon>Actinomycetota</taxon>
        <taxon>Actinomycetes</taxon>
        <taxon>Streptosporangiales</taxon>
        <taxon>Streptosporangiaceae</taxon>
        <taxon>Nonomuraea</taxon>
    </lineage>
</organism>
<dbReference type="EMBL" id="SAUN01000001">
    <property type="protein sequence ID" value="RVX40159.1"/>
    <property type="molecule type" value="Genomic_DNA"/>
</dbReference>
<dbReference type="GO" id="GO:0003700">
    <property type="term" value="F:DNA-binding transcription factor activity"/>
    <property type="evidence" value="ECO:0007669"/>
    <property type="project" value="InterPro"/>
</dbReference>
<dbReference type="PROSITE" id="PS50987">
    <property type="entry name" value="HTH_ARSR_2"/>
    <property type="match status" value="1"/>
</dbReference>
<keyword evidence="2" id="KW-0238">DNA-binding</keyword>
<dbReference type="Pfam" id="PF12840">
    <property type="entry name" value="HTH_20"/>
    <property type="match status" value="1"/>
</dbReference>
<dbReference type="CDD" id="cd00090">
    <property type="entry name" value="HTH_ARSR"/>
    <property type="match status" value="1"/>
</dbReference>
<dbReference type="PANTHER" id="PTHR38600">
    <property type="entry name" value="TRANSCRIPTIONAL REGULATORY PROTEIN"/>
    <property type="match status" value="1"/>
</dbReference>
<dbReference type="InterPro" id="IPR036390">
    <property type="entry name" value="WH_DNA-bd_sf"/>
</dbReference>
<sequence length="110" mass="12798">MTADHVFTALASPARRELLRLLLEEGGQPAGRLAERFDMSRPSVSEHLKVLRDAGLVSETRKGRERHYRLEPAPLMEIRDWLSPYERFWREKLANLTKLLDEMEDHGQDS</sequence>
<comment type="caution">
    <text evidence="2">The sequence shown here is derived from an EMBL/GenBank/DDBJ whole genome shotgun (WGS) entry which is preliminary data.</text>
</comment>
<dbReference type="NCBIfam" id="NF033788">
    <property type="entry name" value="HTH_metalloreg"/>
    <property type="match status" value="1"/>
</dbReference>
<dbReference type="Proteomes" id="UP000284824">
    <property type="component" value="Unassembled WGS sequence"/>
</dbReference>
<evidence type="ECO:0000313" key="3">
    <source>
        <dbReference type="Proteomes" id="UP000284824"/>
    </source>
</evidence>
<gene>
    <name evidence="2" type="ORF">EDD27_2555</name>
</gene>
<dbReference type="SMART" id="SM00418">
    <property type="entry name" value="HTH_ARSR"/>
    <property type="match status" value="1"/>
</dbReference>
<dbReference type="InterPro" id="IPR036388">
    <property type="entry name" value="WH-like_DNA-bd_sf"/>
</dbReference>
<accession>A0A438M2Y3</accession>
<feature type="domain" description="HTH arsR-type" evidence="1">
    <location>
        <begin position="1"/>
        <end position="110"/>
    </location>
</feature>
<dbReference type="SUPFAM" id="SSF46785">
    <property type="entry name" value="Winged helix' DNA-binding domain"/>
    <property type="match status" value="1"/>
</dbReference>
<dbReference type="GO" id="GO:0003677">
    <property type="term" value="F:DNA binding"/>
    <property type="evidence" value="ECO:0007669"/>
    <property type="project" value="UniProtKB-KW"/>
</dbReference>
<dbReference type="RefSeq" id="WP_127932582.1">
    <property type="nucleotide sequence ID" value="NZ_SAUN01000001.1"/>
</dbReference>
<evidence type="ECO:0000313" key="2">
    <source>
        <dbReference type="EMBL" id="RVX40159.1"/>
    </source>
</evidence>
<proteinExistence type="predicted"/>